<dbReference type="Proteomes" id="UP000184440">
    <property type="component" value="Unassembled WGS sequence"/>
</dbReference>
<feature type="transmembrane region" description="Helical" evidence="2">
    <location>
        <begin position="62"/>
        <end position="82"/>
    </location>
</feature>
<gene>
    <name evidence="3" type="ORF">SAMN05443668_12646</name>
</gene>
<evidence type="ECO:0000313" key="3">
    <source>
        <dbReference type="EMBL" id="SHN47664.1"/>
    </source>
</evidence>
<dbReference type="RefSeq" id="WP_073265742.1">
    <property type="nucleotide sequence ID" value="NZ_FRCS01000026.1"/>
</dbReference>
<protein>
    <recommendedName>
        <fullName evidence="5">CU044_5270 family protein</fullName>
    </recommendedName>
</protein>
<keyword evidence="2" id="KW-0812">Transmembrane</keyword>
<feature type="region of interest" description="Disordered" evidence="1">
    <location>
        <begin position="144"/>
        <end position="195"/>
    </location>
</feature>
<keyword evidence="2" id="KW-1133">Transmembrane helix</keyword>
<dbReference type="AlphaFoldDB" id="A0A1M7RN37"/>
<sequence length="353" mass="37666">MDNQLNGGELLLAEIRRDLTEPPPDAVQRMRHAVQNATLQSANVSAAGLRHGRAGRRSLRPALAGVAAIGVAAAVGAGVVVGSSDRGAQRAPDSTIQAQPSHARPSDAPMLLREVSWVTDRTSVSVRDDQFIYTEMKVRSILARRKSDGQPTTIDDDSQYWESADGSKPGWNISADKRGHRQGGPTAANPEPNLESPTYKYLTTLPTDPDVLLARIRAAVAQTEGSKPDAVVDMDQAAFTIIGDLVRHGPLPPALGAALYRAAAQIPGVQLVPDAVDAAGRHGIGVVRRSTALAALPSEGGTQSRLDPVYEMEWIFDAKTYSLLGTRTESRAATISVAVIERAVVDRVRDTKR</sequence>
<organism evidence="3 4">
    <name type="scientific">Cryptosporangium aurantiacum</name>
    <dbReference type="NCBI Taxonomy" id="134849"/>
    <lineage>
        <taxon>Bacteria</taxon>
        <taxon>Bacillati</taxon>
        <taxon>Actinomycetota</taxon>
        <taxon>Actinomycetes</taxon>
        <taxon>Cryptosporangiales</taxon>
        <taxon>Cryptosporangiaceae</taxon>
        <taxon>Cryptosporangium</taxon>
    </lineage>
</organism>
<dbReference type="NCBIfam" id="NF038083">
    <property type="entry name" value="CU044_5270_fam"/>
    <property type="match status" value="1"/>
</dbReference>
<dbReference type="EMBL" id="FRCS01000026">
    <property type="protein sequence ID" value="SHN47664.1"/>
    <property type="molecule type" value="Genomic_DNA"/>
</dbReference>
<evidence type="ECO:0000256" key="2">
    <source>
        <dbReference type="SAM" id="Phobius"/>
    </source>
</evidence>
<name>A0A1M7RN37_9ACTN</name>
<keyword evidence="4" id="KW-1185">Reference proteome</keyword>
<dbReference type="OrthoDB" id="3460587at2"/>
<evidence type="ECO:0000313" key="4">
    <source>
        <dbReference type="Proteomes" id="UP000184440"/>
    </source>
</evidence>
<keyword evidence="2" id="KW-0472">Membrane</keyword>
<proteinExistence type="predicted"/>
<feature type="region of interest" description="Disordered" evidence="1">
    <location>
        <begin position="84"/>
        <end position="108"/>
    </location>
</feature>
<dbReference type="STRING" id="134849.SAMN05443668_12646"/>
<accession>A0A1M7RN37</accession>
<evidence type="ECO:0008006" key="5">
    <source>
        <dbReference type="Google" id="ProtNLM"/>
    </source>
</evidence>
<evidence type="ECO:0000256" key="1">
    <source>
        <dbReference type="SAM" id="MobiDB-lite"/>
    </source>
</evidence>
<reference evidence="3 4" key="1">
    <citation type="submission" date="2016-11" db="EMBL/GenBank/DDBJ databases">
        <authorList>
            <person name="Jaros S."/>
            <person name="Januszkiewicz K."/>
            <person name="Wedrychowicz H."/>
        </authorList>
    </citation>
    <scope>NUCLEOTIDE SEQUENCE [LARGE SCALE GENOMIC DNA]</scope>
    <source>
        <strain evidence="3 4">DSM 46144</strain>
    </source>
</reference>
<dbReference type="InterPro" id="IPR047789">
    <property type="entry name" value="CU044_5270-like"/>
</dbReference>